<dbReference type="RefSeq" id="WP_037442277.1">
    <property type="nucleotide sequence ID" value="NZ_JNFF01000074.1"/>
</dbReference>
<organism evidence="2 3">
    <name type="scientific">Pedobacter antarcticus 4BY</name>
    <dbReference type="NCBI Taxonomy" id="1358423"/>
    <lineage>
        <taxon>Bacteria</taxon>
        <taxon>Pseudomonadati</taxon>
        <taxon>Bacteroidota</taxon>
        <taxon>Sphingobacteriia</taxon>
        <taxon>Sphingobacteriales</taxon>
        <taxon>Sphingobacteriaceae</taxon>
        <taxon>Pedobacter</taxon>
    </lineage>
</organism>
<dbReference type="eggNOG" id="COG0810">
    <property type="taxonomic scope" value="Bacteria"/>
</dbReference>
<keyword evidence="1" id="KW-0812">Transmembrane</keyword>
<keyword evidence="3" id="KW-1185">Reference proteome</keyword>
<evidence type="ECO:0000313" key="3">
    <source>
        <dbReference type="Proteomes" id="UP000028007"/>
    </source>
</evidence>
<evidence type="ECO:0000313" key="2">
    <source>
        <dbReference type="EMBL" id="KEQ29304.1"/>
    </source>
</evidence>
<name>A0A081PF31_9SPHI</name>
<dbReference type="Proteomes" id="UP000028007">
    <property type="component" value="Unassembled WGS sequence"/>
</dbReference>
<feature type="transmembrane region" description="Helical" evidence="1">
    <location>
        <begin position="83"/>
        <end position="102"/>
    </location>
</feature>
<gene>
    <name evidence="2" type="ORF">N180_07090</name>
</gene>
<comment type="caution">
    <text evidence="2">The sequence shown here is derived from an EMBL/GenBank/DDBJ whole genome shotgun (WGS) entry which is preliminary data.</text>
</comment>
<evidence type="ECO:0000256" key="1">
    <source>
        <dbReference type="SAM" id="Phobius"/>
    </source>
</evidence>
<protein>
    <recommendedName>
        <fullName evidence="4">TonB C-terminal domain-containing protein</fullName>
    </recommendedName>
</protein>
<proteinExistence type="predicted"/>
<dbReference type="OrthoDB" id="1112758at2"/>
<dbReference type="EMBL" id="JNFF01000074">
    <property type="protein sequence ID" value="KEQ29304.1"/>
    <property type="molecule type" value="Genomic_DNA"/>
</dbReference>
<sequence length="301" mass="31917">MNNDWLDIAILEDYLDGKLDAKSMHQVEKHALEDPFVAQALAGLAEHPSRMSQQVSLLQKQLYERTAVQRQQKKSSVFTWQRLSIGAAAAVMFITVSVIFLMRERAGKEQLAANPKKVEVDLGPVTGPAGQSLVNPGGDSAELPQAELSVAAVQPKHKPVTSAGNTVDAATAMSAPVAADVQTFGASDISDSVAVNTAAVTSKMASARIATAVPAASAPVDGWAELDTYLNDHKSVNTPEGIAKIVELSFQINAAGKPFNFKVLTSAGKALDSEAIKLLAEGPLWEKPATPETRVNYTVAF</sequence>
<keyword evidence="1" id="KW-1133">Transmembrane helix</keyword>
<accession>A0A081PF31</accession>
<dbReference type="AlphaFoldDB" id="A0A081PF31"/>
<dbReference type="Gene3D" id="3.30.1150.10">
    <property type="match status" value="1"/>
</dbReference>
<keyword evidence="1" id="KW-0472">Membrane</keyword>
<reference evidence="2 3" key="1">
    <citation type="journal article" date="1992" name="Int. J. Syst. Bacteriol.">
        <title>Sphingobacterium antarcticus sp. nov. a Psychrotrophic Bacterium from the Soils of Schirmacher Oasis, Antarctica.</title>
        <authorList>
            <person name="Shivaji S."/>
            <person name="Ray M.K."/>
            <person name="Rao N.S."/>
            <person name="Saiserr L."/>
            <person name="Jagannadham M.V."/>
            <person name="Kumar G.S."/>
            <person name="Reddy G."/>
            <person name="Bhargava P.M."/>
        </authorList>
    </citation>
    <scope>NUCLEOTIDE SEQUENCE [LARGE SCALE GENOMIC DNA]</scope>
    <source>
        <strain evidence="2 3">4BY</strain>
    </source>
</reference>
<evidence type="ECO:0008006" key="4">
    <source>
        <dbReference type="Google" id="ProtNLM"/>
    </source>
</evidence>